<dbReference type="Proteomes" id="UP000196074">
    <property type="component" value="Unassembled WGS sequence"/>
</dbReference>
<organism evidence="4 5">
    <name type="scientific">Enterococcus cecorum</name>
    <dbReference type="NCBI Taxonomy" id="44008"/>
    <lineage>
        <taxon>Bacteria</taxon>
        <taxon>Bacillati</taxon>
        <taxon>Bacillota</taxon>
        <taxon>Bacilli</taxon>
        <taxon>Lactobacillales</taxon>
        <taxon>Enterococcaceae</taxon>
        <taxon>Enterococcus</taxon>
    </lineage>
</organism>
<name>A0A1Y4R340_9ENTE</name>
<dbReference type="GO" id="GO:0016887">
    <property type="term" value="F:ATP hydrolysis activity"/>
    <property type="evidence" value="ECO:0007669"/>
    <property type="project" value="InterPro"/>
</dbReference>
<dbReference type="AlphaFoldDB" id="A0A1Y4R340"/>
<dbReference type="SUPFAM" id="SSF52540">
    <property type="entry name" value="P-loop containing nucleoside triphosphate hydrolases"/>
    <property type="match status" value="1"/>
</dbReference>
<protein>
    <submittedName>
        <fullName evidence="4">Multidrug ABC transporter</fullName>
    </submittedName>
</protein>
<comment type="caution">
    <text evidence="4">The sequence shown here is derived from an EMBL/GenBank/DDBJ whole genome shotgun (WGS) entry which is preliminary data.</text>
</comment>
<feature type="domain" description="ABC transporter" evidence="3">
    <location>
        <begin position="1"/>
        <end position="226"/>
    </location>
</feature>
<dbReference type="PROSITE" id="PS00211">
    <property type="entry name" value="ABC_TRANSPORTER_1"/>
    <property type="match status" value="1"/>
</dbReference>
<dbReference type="CDD" id="cd03230">
    <property type="entry name" value="ABC_DR_subfamily_A"/>
    <property type="match status" value="1"/>
</dbReference>
<dbReference type="InterPro" id="IPR003439">
    <property type="entry name" value="ABC_transporter-like_ATP-bd"/>
</dbReference>
<dbReference type="PROSITE" id="PS50893">
    <property type="entry name" value="ABC_TRANSPORTER_2"/>
    <property type="match status" value="1"/>
</dbReference>
<evidence type="ECO:0000256" key="2">
    <source>
        <dbReference type="ARBA" id="ARBA00022840"/>
    </source>
</evidence>
<sequence>MKVTNLSKTIDQKEILRNIHFELTPGEIVGLVGRNGSGKTTLFRTLSNQYLADTGEVWIHGENIFEQPQYKTELFFIDEKENFFNPYSLKKIAGFYQLSYPKFDLDLFTQLMNAYQLPLNRTYQRISKGMQKLFLLILAMSSKATYILLDEPFDGLDYLVKKQMVELLLDAISNEPISILVSSHQLNELEPIIDRVLFLSQHTITQDYQLESLREKARKLQLVFKGKDIPELVKQNSKAIDIQGRVIVALFENYTDELATQLKALEPLVMEELPIQLSDVFEANLRNEKV</sequence>
<dbReference type="Pfam" id="PF00005">
    <property type="entry name" value="ABC_tran"/>
    <property type="match status" value="1"/>
</dbReference>
<evidence type="ECO:0000259" key="3">
    <source>
        <dbReference type="PROSITE" id="PS50893"/>
    </source>
</evidence>
<dbReference type="InterPro" id="IPR027417">
    <property type="entry name" value="P-loop_NTPase"/>
</dbReference>
<proteinExistence type="predicted"/>
<evidence type="ECO:0000313" key="5">
    <source>
        <dbReference type="Proteomes" id="UP000196074"/>
    </source>
</evidence>
<dbReference type="PANTHER" id="PTHR43158:SF10">
    <property type="entry name" value="ABC TRANSPORTER ATP-BINDING PROTEIN YTRB"/>
    <property type="match status" value="1"/>
</dbReference>
<accession>A0A1Y4R340</accession>
<dbReference type="SMART" id="SM00382">
    <property type="entry name" value="AAA"/>
    <property type="match status" value="1"/>
</dbReference>
<evidence type="ECO:0000313" key="4">
    <source>
        <dbReference type="EMBL" id="OUQ10923.1"/>
    </source>
</evidence>
<reference evidence="5" key="1">
    <citation type="submission" date="2017-04" db="EMBL/GenBank/DDBJ databases">
        <title>Function of individual gut microbiota members based on whole genome sequencing of pure cultures obtained from chicken caecum.</title>
        <authorList>
            <person name="Medvecky M."/>
            <person name="Cejkova D."/>
            <person name="Polansky O."/>
            <person name="Karasova D."/>
            <person name="Kubasova T."/>
            <person name="Cizek A."/>
            <person name="Rychlik I."/>
        </authorList>
    </citation>
    <scope>NUCLEOTIDE SEQUENCE [LARGE SCALE GENOMIC DNA]</scope>
    <source>
        <strain evidence="5">An144</strain>
    </source>
</reference>
<dbReference type="InterPro" id="IPR017871">
    <property type="entry name" value="ABC_transporter-like_CS"/>
</dbReference>
<dbReference type="Gene3D" id="3.40.50.300">
    <property type="entry name" value="P-loop containing nucleotide triphosphate hydrolases"/>
    <property type="match status" value="1"/>
</dbReference>
<dbReference type="PANTHER" id="PTHR43158">
    <property type="entry name" value="SKFA PEPTIDE EXPORT ATP-BINDING PROTEIN SKFE"/>
    <property type="match status" value="1"/>
</dbReference>
<dbReference type="InterPro" id="IPR003593">
    <property type="entry name" value="AAA+_ATPase"/>
</dbReference>
<keyword evidence="2" id="KW-0067">ATP-binding</keyword>
<evidence type="ECO:0000256" key="1">
    <source>
        <dbReference type="ARBA" id="ARBA00022741"/>
    </source>
</evidence>
<dbReference type="GO" id="GO:0005524">
    <property type="term" value="F:ATP binding"/>
    <property type="evidence" value="ECO:0007669"/>
    <property type="project" value="UniProtKB-KW"/>
</dbReference>
<gene>
    <name evidence="4" type="ORF">B5E88_04310</name>
</gene>
<dbReference type="EMBL" id="NFLC01000006">
    <property type="protein sequence ID" value="OUQ10923.1"/>
    <property type="molecule type" value="Genomic_DNA"/>
</dbReference>
<dbReference type="RefSeq" id="WP_087214235.1">
    <property type="nucleotide sequence ID" value="NZ_CP010060.1"/>
</dbReference>
<keyword evidence="1" id="KW-0547">Nucleotide-binding</keyword>